<keyword evidence="3" id="KW-1185">Reference proteome</keyword>
<feature type="region of interest" description="Disordered" evidence="1">
    <location>
        <begin position="1"/>
        <end position="20"/>
    </location>
</feature>
<evidence type="ECO:0000313" key="3">
    <source>
        <dbReference type="Proteomes" id="UP000694251"/>
    </source>
</evidence>
<dbReference type="Proteomes" id="UP000694251">
    <property type="component" value="Chromosome 10"/>
</dbReference>
<name>A0A8T1ZTU6_ARASU</name>
<accession>A0A8T1ZTU6</accession>
<protein>
    <submittedName>
        <fullName evidence="2">Uncharacterized protein</fullName>
    </submittedName>
</protein>
<dbReference type="EMBL" id="JAEFBJ010000010">
    <property type="protein sequence ID" value="KAG7564252.1"/>
    <property type="molecule type" value="Genomic_DNA"/>
</dbReference>
<evidence type="ECO:0000256" key="1">
    <source>
        <dbReference type="SAM" id="MobiDB-lite"/>
    </source>
</evidence>
<comment type="caution">
    <text evidence="2">The sequence shown here is derived from an EMBL/GenBank/DDBJ whole genome shotgun (WGS) entry which is preliminary data.</text>
</comment>
<dbReference type="OrthoDB" id="1072306at2759"/>
<evidence type="ECO:0000313" key="2">
    <source>
        <dbReference type="EMBL" id="KAG7564252.1"/>
    </source>
</evidence>
<feature type="compositionally biased region" description="Polar residues" evidence="1">
    <location>
        <begin position="1"/>
        <end position="15"/>
    </location>
</feature>
<proteinExistence type="predicted"/>
<reference evidence="2 3" key="1">
    <citation type="submission" date="2020-12" db="EMBL/GenBank/DDBJ databases">
        <title>Concerted genomic and epigenomic changes stabilize Arabidopsis allopolyploids.</title>
        <authorList>
            <person name="Chen Z."/>
        </authorList>
    </citation>
    <scope>NUCLEOTIDE SEQUENCE [LARGE SCALE GENOMIC DNA]</scope>
    <source>
        <strain evidence="2">As9502</strain>
        <tissue evidence="2">Leaf</tissue>
    </source>
</reference>
<sequence length="439" mass="49625">MLSMFSDTGKSIMETTESKETDTVRIPYQEIFPISFFTGINIMSENMSEPTLSRTWHWSPIEGLNPEGAIRKKDHFIRQEIARMSIHPETGISPTLRRKKGIVIGVARAVSTEMYHILPGNLTAEEMDTAKLAVGDDGDAIVIKDDVESKWKEELSKPLNLSETEKKVIPKLHLLATGMIPLQGYSLLTVLYHYNYQSEEAFTAVEELVWAGCDQLSWWWKEDLTALRDAMWYNAGHPVKISFKKETACSNTVKQLLVEAGLGSAAAMLPFLEPEVRKAKSYITLLETVSLIFKSEGGGCNWEILSEMMAYLENFPVWMPTEIVTVNNAPTHLRSLDTRKKVVASIKECCMRNACHVALCFGFYMAMVEKGDQFQGAKNLKTFSSLMALKKTHFGYYFLGTELFLDYCAYEFVLAEARQDFVDVVFGLPSPDSPKRDYC</sequence>
<organism evidence="2 3">
    <name type="scientific">Arabidopsis suecica</name>
    <name type="common">Swedish thale-cress</name>
    <name type="synonym">Cardaminopsis suecica</name>
    <dbReference type="NCBI Taxonomy" id="45249"/>
    <lineage>
        <taxon>Eukaryota</taxon>
        <taxon>Viridiplantae</taxon>
        <taxon>Streptophyta</taxon>
        <taxon>Embryophyta</taxon>
        <taxon>Tracheophyta</taxon>
        <taxon>Spermatophyta</taxon>
        <taxon>Magnoliopsida</taxon>
        <taxon>eudicotyledons</taxon>
        <taxon>Gunneridae</taxon>
        <taxon>Pentapetalae</taxon>
        <taxon>rosids</taxon>
        <taxon>malvids</taxon>
        <taxon>Brassicales</taxon>
        <taxon>Brassicaceae</taxon>
        <taxon>Camelineae</taxon>
        <taxon>Arabidopsis</taxon>
    </lineage>
</organism>
<gene>
    <name evidence="2" type="ORF">ISN44_As10g010220</name>
</gene>
<dbReference type="AlphaFoldDB" id="A0A8T1ZTU6"/>